<keyword evidence="3" id="KW-1185">Reference proteome</keyword>
<evidence type="ECO:0000313" key="3">
    <source>
        <dbReference type="Proteomes" id="UP001295444"/>
    </source>
</evidence>
<name>A0AAD1R7F5_PELCU</name>
<dbReference type="Proteomes" id="UP001295444">
    <property type="component" value="Chromosome 01"/>
</dbReference>
<proteinExistence type="predicted"/>
<accession>A0AAD1R7F5</accession>
<gene>
    <name evidence="2" type="ORF">PECUL_23A056654</name>
</gene>
<protein>
    <submittedName>
        <fullName evidence="2">Uncharacterized protein</fullName>
    </submittedName>
</protein>
<reference evidence="2" key="1">
    <citation type="submission" date="2022-03" db="EMBL/GenBank/DDBJ databases">
        <authorList>
            <person name="Alioto T."/>
            <person name="Alioto T."/>
            <person name="Gomez Garrido J."/>
        </authorList>
    </citation>
    <scope>NUCLEOTIDE SEQUENCE</scope>
</reference>
<feature type="region of interest" description="Disordered" evidence="1">
    <location>
        <begin position="1"/>
        <end position="33"/>
    </location>
</feature>
<evidence type="ECO:0000313" key="2">
    <source>
        <dbReference type="EMBL" id="CAH2225420.1"/>
    </source>
</evidence>
<dbReference type="EMBL" id="OW240912">
    <property type="protein sequence ID" value="CAH2225420.1"/>
    <property type="molecule type" value="Genomic_DNA"/>
</dbReference>
<dbReference type="AlphaFoldDB" id="A0AAD1R7F5"/>
<feature type="non-terminal residue" evidence="2">
    <location>
        <position position="67"/>
    </location>
</feature>
<organism evidence="2 3">
    <name type="scientific">Pelobates cultripes</name>
    <name type="common">Western spadefoot toad</name>
    <dbReference type="NCBI Taxonomy" id="61616"/>
    <lineage>
        <taxon>Eukaryota</taxon>
        <taxon>Metazoa</taxon>
        <taxon>Chordata</taxon>
        <taxon>Craniata</taxon>
        <taxon>Vertebrata</taxon>
        <taxon>Euteleostomi</taxon>
        <taxon>Amphibia</taxon>
        <taxon>Batrachia</taxon>
        <taxon>Anura</taxon>
        <taxon>Pelobatoidea</taxon>
        <taxon>Pelobatidae</taxon>
        <taxon>Pelobates</taxon>
    </lineage>
</organism>
<sequence length="67" mass="8012">MRRQISEKSSSLLKELKQAEKQHKASPTEPHRLEVHKIRTSLEALQMQQVERAIRKLKTIYYRQGNR</sequence>
<feature type="compositionally biased region" description="Basic and acidic residues" evidence="1">
    <location>
        <begin position="14"/>
        <end position="23"/>
    </location>
</feature>
<evidence type="ECO:0000256" key="1">
    <source>
        <dbReference type="SAM" id="MobiDB-lite"/>
    </source>
</evidence>